<comment type="similarity">
    <text evidence="1">Belongs to the DNA2/NAM7 helicase family.</text>
</comment>
<feature type="domain" description="DNA2/NAM7 helicase helicase" evidence="7">
    <location>
        <begin position="338"/>
        <end position="404"/>
    </location>
</feature>
<dbReference type="Gene3D" id="3.40.50.300">
    <property type="entry name" value="P-loop containing nucleotide triphosphate hydrolases"/>
    <property type="match status" value="2"/>
</dbReference>
<keyword evidence="4" id="KW-0347">Helicase</keyword>
<evidence type="ECO:0000256" key="6">
    <source>
        <dbReference type="SAM" id="MobiDB-lite"/>
    </source>
</evidence>
<dbReference type="GO" id="GO:0043139">
    <property type="term" value="F:5'-3' DNA helicase activity"/>
    <property type="evidence" value="ECO:0007669"/>
    <property type="project" value="TreeGrafter"/>
</dbReference>
<reference evidence="10" key="1">
    <citation type="submission" date="2022-11" db="UniProtKB">
        <authorList>
            <consortium name="WormBaseParasite"/>
        </authorList>
    </citation>
    <scope>IDENTIFICATION</scope>
</reference>
<dbReference type="PANTHER" id="PTHR43788">
    <property type="entry name" value="DNA2/NAM7 HELICASE FAMILY MEMBER"/>
    <property type="match status" value="1"/>
</dbReference>
<evidence type="ECO:0000259" key="7">
    <source>
        <dbReference type="Pfam" id="PF13086"/>
    </source>
</evidence>
<dbReference type="AlphaFoldDB" id="A0A915EK78"/>
<evidence type="ECO:0000259" key="8">
    <source>
        <dbReference type="Pfam" id="PF13087"/>
    </source>
</evidence>
<protein>
    <submittedName>
        <fullName evidence="10">DNA2/NAM7 helicase-like C-terminal domain-containing protein</fullName>
    </submittedName>
</protein>
<keyword evidence="9" id="KW-1185">Reference proteome</keyword>
<evidence type="ECO:0000256" key="4">
    <source>
        <dbReference type="ARBA" id="ARBA00022806"/>
    </source>
</evidence>
<name>A0A915EK78_9BILA</name>
<evidence type="ECO:0000313" key="9">
    <source>
        <dbReference type="Proteomes" id="UP000887574"/>
    </source>
</evidence>
<dbReference type="InterPro" id="IPR047187">
    <property type="entry name" value="SF1_C_Upf1"/>
</dbReference>
<dbReference type="InterPro" id="IPR050534">
    <property type="entry name" value="Coronavir_polyprotein_1ab"/>
</dbReference>
<sequence length="705" mass="80334">MENKSDSKKPGATMRPMDASGGENARKGELGATMRPMDAFGGENAKKGELGATMRPMDASGSVNFGNKSVTQDMEKVRKPRKTAHQNRCPNCKNAIFKEIHSADECPGNCFTHQKKGKLIPRRDCSCEKGKTKSKQQTNEHLSNFIIRYGQLSLKLASEVRKIEQNWSWADFPPDCRARLQKTTLYCQEFDYVVLDFNPHKFEGEKGIFGGKRCAFELCYLDSEKSSEFECLNIFGLINRIAYNRVEVHSVHHEFWHEFLLRLDGLSSRKISNICNSSAKMVMWRFPLSIKYLLPDFDQKLYARRNTSSPLREIDAVPERDLKKDVLNIAMELSERLKFNESQIRAVRMSVSENTIGVVQGPPGTGKTRVVSLVALSYYLAGAKVLCLAVMNRAVNHLLLCVIEMLEEISGDDAFSMIQTFRKCTVRIFADYLDSSYALVEDPAEDGDEQVCEVLQEVPEKLASYAQFERKFEPEDMQMVFTTLNKISSRRFKEAYELTQYWSMKLPILLFCTFLRHKSRKEVFTVNKWISTLILFGDQEQTMGMIYKELHEFEHELGVSAQALLWQNLPINFVFSSMSAIEGRVHCSTFSLIAFTIFQFPVTATASQQSQRSIHLSPPRARDGEESTLNDSRSIFNKEEAGAAVKLVKYYLAQNVEHENIVILSPYTAQVHCVKSELRKSAIRKINVFTIDDFQGQESDVVILT</sequence>
<dbReference type="GO" id="GO:0005524">
    <property type="term" value="F:ATP binding"/>
    <property type="evidence" value="ECO:0007669"/>
    <property type="project" value="UniProtKB-KW"/>
</dbReference>
<feature type="region of interest" description="Disordered" evidence="6">
    <location>
        <begin position="1"/>
        <end position="43"/>
    </location>
</feature>
<evidence type="ECO:0000313" key="10">
    <source>
        <dbReference type="WBParaSite" id="jg624"/>
    </source>
</evidence>
<organism evidence="9 10">
    <name type="scientific">Ditylenchus dipsaci</name>
    <dbReference type="NCBI Taxonomy" id="166011"/>
    <lineage>
        <taxon>Eukaryota</taxon>
        <taxon>Metazoa</taxon>
        <taxon>Ecdysozoa</taxon>
        <taxon>Nematoda</taxon>
        <taxon>Chromadorea</taxon>
        <taxon>Rhabditida</taxon>
        <taxon>Tylenchina</taxon>
        <taxon>Tylenchomorpha</taxon>
        <taxon>Sphaerularioidea</taxon>
        <taxon>Anguinidae</taxon>
        <taxon>Anguininae</taxon>
        <taxon>Ditylenchus</taxon>
    </lineage>
</organism>
<feature type="domain" description="DNA2/NAM7 helicase-like C-terminal" evidence="8">
    <location>
        <begin position="622"/>
        <end position="704"/>
    </location>
</feature>
<dbReference type="SUPFAM" id="SSF52540">
    <property type="entry name" value="P-loop containing nucleoside triphosphate hydrolases"/>
    <property type="match status" value="1"/>
</dbReference>
<proteinExistence type="inferred from homology"/>
<keyword evidence="2" id="KW-0547">Nucleotide-binding</keyword>
<evidence type="ECO:0000256" key="5">
    <source>
        <dbReference type="ARBA" id="ARBA00022840"/>
    </source>
</evidence>
<keyword evidence="3" id="KW-0378">Hydrolase</keyword>
<dbReference type="InterPro" id="IPR041677">
    <property type="entry name" value="DNA2/NAM7_AAA_11"/>
</dbReference>
<dbReference type="InterPro" id="IPR041679">
    <property type="entry name" value="DNA2/NAM7-like_C"/>
</dbReference>
<dbReference type="PANTHER" id="PTHR43788:SF8">
    <property type="entry name" value="DNA-BINDING PROTEIN SMUBP-2"/>
    <property type="match status" value="1"/>
</dbReference>
<keyword evidence="5" id="KW-0067">ATP-binding</keyword>
<dbReference type="Pfam" id="PF13086">
    <property type="entry name" value="AAA_11"/>
    <property type="match status" value="1"/>
</dbReference>
<dbReference type="Pfam" id="PF13087">
    <property type="entry name" value="AAA_12"/>
    <property type="match status" value="1"/>
</dbReference>
<evidence type="ECO:0000256" key="1">
    <source>
        <dbReference type="ARBA" id="ARBA00007913"/>
    </source>
</evidence>
<accession>A0A915EK78</accession>
<dbReference type="WBParaSite" id="jg624">
    <property type="protein sequence ID" value="jg624"/>
    <property type="gene ID" value="jg624"/>
</dbReference>
<evidence type="ECO:0000256" key="3">
    <source>
        <dbReference type="ARBA" id="ARBA00022801"/>
    </source>
</evidence>
<dbReference type="InterPro" id="IPR027417">
    <property type="entry name" value="P-loop_NTPase"/>
</dbReference>
<dbReference type="Proteomes" id="UP000887574">
    <property type="component" value="Unplaced"/>
</dbReference>
<evidence type="ECO:0000256" key="2">
    <source>
        <dbReference type="ARBA" id="ARBA00022741"/>
    </source>
</evidence>
<dbReference type="GO" id="GO:0016787">
    <property type="term" value="F:hydrolase activity"/>
    <property type="evidence" value="ECO:0007669"/>
    <property type="project" value="UniProtKB-KW"/>
</dbReference>
<feature type="region of interest" description="Disordered" evidence="6">
    <location>
        <begin position="611"/>
        <end position="630"/>
    </location>
</feature>
<dbReference type="CDD" id="cd18808">
    <property type="entry name" value="SF1_C_Upf1"/>
    <property type="match status" value="1"/>
</dbReference>